<evidence type="ECO:0000313" key="2">
    <source>
        <dbReference type="EMBL" id="VAW24782.1"/>
    </source>
</evidence>
<reference evidence="2" key="1">
    <citation type="submission" date="2018-06" db="EMBL/GenBank/DDBJ databases">
        <authorList>
            <person name="Zhirakovskaya E."/>
        </authorList>
    </citation>
    <scope>NUCLEOTIDE SEQUENCE</scope>
</reference>
<protein>
    <recommendedName>
        <fullName evidence="3">DNA polymerase III subunits gamma and tau</fullName>
    </recommendedName>
</protein>
<name>A0A3B0UDY7_9ZZZZ</name>
<gene>
    <name evidence="2" type="ORF">MNBD_BACTEROID01-2884</name>
</gene>
<dbReference type="AlphaFoldDB" id="A0A3B0UDY7"/>
<organism evidence="2">
    <name type="scientific">hydrothermal vent metagenome</name>
    <dbReference type="NCBI Taxonomy" id="652676"/>
    <lineage>
        <taxon>unclassified sequences</taxon>
        <taxon>metagenomes</taxon>
        <taxon>ecological metagenomes</taxon>
    </lineage>
</organism>
<dbReference type="EMBL" id="UOEP01000225">
    <property type="protein sequence ID" value="VAW24782.1"/>
    <property type="molecule type" value="Genomic_DNA"/>
</dbReference>
<evidence type="ECO:0008006" key="3">
    <source>
        <dbReference type="Google" id="ProtNLM"/>
    </source>
</evidence>
<feature type="region of interest" description="Disordered" evidence="1">
    <location>
        <begin position="1"/>
        <end position="26"/>
    </location>
</feature>
<proteinExistence type="predicted"/>
<accession>A0A3B0UDY7</accession>
<sequence length="163" mass="18941">MPERKLSQQVKGPSIRDALQGKIPGKEQLSAKEQHEIYTNLSEFEEFTEEQLKDKWLEYVKQVSGSGNLKSTLSNIPKLADDYKLILSIENSVQEEAVKNIKPELVSWLRRELKNSKIDIITKIEERKGGRVIYTDTDKYQEMLKKNPDLELLRQTFKLNFGD</sequence>
<evidence type="ECO:0000256" key="1">
    <source>
        <dbReference type="SAM" id="MobiDB-lite"/>
    </source>
</evidence>